<keyword evidence="3" id="KW-1185">Reference proteome</keyword>
<dbReference type="EMBL" id="JAGRRH010000016">
    <property type="protein sequence ID" value="KAG7355300.1"/>
    <property type="molecule type" value="Genomic_DNA"/>
</dbReference>
<dbReference type="OrthoDB" id="51977at2759"/>
<dbReference type="Proteomes" id="UP000693970">
    <property type="component" value="Unassembled WGS sequence"/>
</dbReference>
<protein>
    <submittedName>
        <fullName evidence="2">Uncharacterized protein</fullName>
    </submittedName>
</protein>
<feature type="region of interest" description="Disordered" evidence="1">
    <location>
        <begin position="92"/>
        <end position="128"/>
    </location>
</feature>
<comment type="caution">
    <text evidence="2">The sequence shown here is derived from an EMBL/GenBank/DDBJ whole genome shotgun (WGS) entry which is preliminary data.</text>
</comment>
<gene>
    <name evidence="2" type="ORF">IV203_004656</name>
</gene>
<organism evidence="2 3">
    <name type="scientific">Nitzschia inconspicua</name>
    <dbReference type="NCBI Taxonomy" id="303405"/>
    <lineage>
        <taxon>Eukaryota</taxon>
        <taxon>Sar</taxon>
        <taxon>Stramenopiles</taxon>
        <taxon>Ochrophyta</taxon>
        <taxon>Bacillariophyta</taxon>
        <taxon>Bacillariophyceae</taxon>
        <taxon>Bacillariophycidae</taxon>
        <taxon>Bacillariales</taxon>
        <taxon>Bacillariaceae</taxon>
        <taxon>Nitzschia</taxon>
    </lineage>
</organism>
<name>A0A9K3PPJ8_9STRA</name>
<reference evidence="2" key="1">
    <citation type="journal article" date="2021" name="Sci. Rep.">
        <title>Diploid genomic architecture of Nitzschia inconspicua, an elite biomass production diatom.</title>
        <authorList>
            <person name="Oliver A."/>
            <person name="Podell S."/>
            <person name="Pinowska A."/>
            <person name="Traller J.C."/>
            <person name="Smith S.R."/>
            <person name="McClure R."/>
            <person name="Beliaev A."/>
            <person name="Bohutskyi P."/>
            <person name="Hill E.A."/>
            <person name="Rabines A."/>
            <person name="Zheng H."/>
            <person name="Allen L.Z."/>
            <person name="Kuo A."/>
            <person name="Grigoriev I.V."/>
            <person name="Allen A.E."/>
            <person name="Hazlebeck D."/>
            <person name="Allen E.E."/>
        </authorList>
    </citation>
    <scope>NUCLEOTIDE SEQUENCE</scope>
    <source>
        <strain evidence="2">Hildebrandi</strain>
    </source>
</reference>
<feature type="compositionally biased region" description="Basic residues" evidence="1">
    <location>
        <begin position="92"/>
        <end position="106"/>
    </location>
</feature>
<reference evidence="2" key="2">
    <citation type="submission" date="2021-04" db="EMBL/GenBank/DDBJ databases">
        <authorList>
            <person name="Podell S."/>
        </authorList>
    </citation>
    <scope>NUCLEOTIDE SEQUENCE</scope>
    <source>
        <strain evidence="2">Hildebrandi</strain>
    </source>
</reference>
<evidence type="ECO:0000313" key="2">
    <source>
        <dbReference type="EMBL" id="KAG7355300.1"/>
    </source>
</evidence>
<accession>A0A9K3PPJ8</accession>
<evidence type="ECO:0000313" key="3">
    <source>
        <dbReference type="Proteomes" id="UP000693970"/>
    </source>
</evidence>
<sequence length="1380" mass="152662">MQLALHVPRDTAAITTSQCSQTTALIRSISYSAPLVEFELCLQDCSKATIIYEFQNCLRLFGLDNTSTTRSVDASATSAVSPRSLFSIKRRRSLSRKQPRRKRPLSSKHNEEEEERFLQSSSSSSSPTTIVDAESACKASLPTEQAAGADFGAVCECRPHQGNKAMLSCVDTACWYCNLNATLCDEFSYGVIFDANGNEEAYWEQDQYKVGRNERLRFTESYMDSSTAANDDDDAAAMLGECSLEINGQVCQTCRFVECDDGEYYGMDFDCSNLLVGDGVVSTFNACIKDDENENQQENEETNLHFTWGIFQLYNDDYGYCYGAYDGCEWEMEELVSNGQYNCECVESEEEEVLLLTCQHSCDNPICNLGTSSMDSCIQTERIVQSYPNLLKRNQTRTVTTKNDGTIIIMEEWSCDDTRCRDCRATIGDKECNSCIMQSCRDGGDDDTIHNRAVFKPKIDCSNIQSKWNDIDLCSTDTDPTVTSIPFEYFTTLQNDSNSIFQCMTNAGLACLASKNERQSIDPHLECTCEQQQNQQQTDSTTQLTCVTNCGDVCADNICFRETLMQTFDGTGDSLQPSALSRTIQYTFGLRNTVTYEEMRGSDENGDVVSCQVTVDGIECNSCRKDICNDESSILVDCSNVDEKAVAESCDESSTNYKDGFLRRFAQNEWESCQIKSTENTLCSTAERVNLSPSEQQMGRADLFGSTMSVTGEDSDPLISCNGDSASPGVWYTLQGRGTGLEASVCDDKTDFNAQISVFAGSVCDNNDSNNKPECIGSTAHGDDCNVKWYASEESTYFLRIYGKDETSTGNFVLTVQEFDYIAESCSQHKELLEALEHKQFVCECSNDTLQCTNKCVMCNEDFTICGQEQVSIHFESATASTIRQTGSFQYLFGKNNYSSIVVEENHCTPSMDSGSCESSCHVTVDGIPCDGCQVVDCEGGGNSDFVTASKIGLEITCDNIDADFSMNTCFADAGNMDTSTNIATNLPTSLGTVPLMLNQDDLSNCLEMNGHLACMKELSTLAMAMDTIQCQCEERNDTMGDFELTCIDTSCLKCNPERRFCGFDTIQSDFLISGEPGESYNGFMVLDGTPGANATSKELGYAMASSGCSTMQDPKEICRQELQLITSEDPSSHCECQESEHSDGAYDLLCTVPPSCEYCNEDKRMCAQPLRYGQRINQYGHLTDKLYNSFLYTKGREELITVEKDGVECTVSIDGQECSRCEQIRCNEASFLPQQVEITTSLTRSTRLHSGSFLELYIDCSNVFEGLYQNVVYSCGVTMLTELDGNASVLTGSGVGSGDDQNSVFAIFEGSMELLDCRDDKETSEPIEPSTIQPSTSTIHPTIDEDDINNLFYSAATRTVTTTWVAGIFLLFLDVWRCR</sequence>
<evidence type="ECO:0000256" key="1">
    <source>
        <dbReference type="SAM" id="MobiDB-lite"/>
    </source>
</evidence>
<proteinExistence type="predicted"/>